<gene>
    <name evidence="2" type="ORF">GV64_15130</name>
</gene>
<proteinExistence type="predicted"/>
<keyword evidence="3" id="KW-1185">Reference proteome</keyword>
<reference evidence="2 3" key="1">
    <citation type="submission" date="2014-06" db="EMBL/GenBank/DDBJ databases">
        <title>Whole Genome Sequences of Three Symbiotic Endozoicomonas Bacteria.</title>
        <authorList>
            <person name="Neave M.J."/>
            <person name="Apprill A."/>
            <person name="Voolstra C.R."/>
        </authorList>
    </citation>
    <scope>NUCLEOTIDE SEQUENCE [LARGE SCALE GENOMIC DNA]</scope>
    <source>
        <strain evidence="2 3">DSM 22380</strain>
    </source>
</reference>
<comment type="caution">
    <text evidence="2">The sequence shown here is derived from an EMBL/GenBank/DDBJ whole genome shotgun (WGS) entry which is preliminary data.</text>
</comment>
<evidence type="ECO:0000313" key="2">
    <source>
        <dbReference type="EMBL" id="KEI71889.1"/>
    </source>
</evidence>
<dbReference type="PANTHER" id="PTHR35006:SF2">
    <property type="entry name" value="GLYOXALASE FAMILY PROTEIN (AFU_ORTHOLOGUE AFUA_5G14830)"/>
    <property type="match status" value="1"/>
</dbReference>
<name>A0A081KCL3_9GAMM</name>
<dbReference type="SUPFAM" id="SSF54593">
    <property type="entry name" value="Glyoxalase/Bleomycin resistance protein/Dihydroxybiphenyl dioxygenase"/>
    <property type="match status" value="1"/>
</dbReference>
<dbReference type="AlphaFoldDB" id="A0A081KCL3"/>
<protein>
    <submittedName>
        <fullName evidence="2">Glyoxalase</fullName>
    </submittedName>
</protein>
<sequence length="123" mass="13242">MIGYITLGSNDLQTSATFYDQIFSELSASRLFDTPSFIAWGKGDGSPFFAITTPFNKDTATTGNGVMIAIQAPDTGVVDLIHDKALELGAEDEGAPGKRPAGFYCAYFRDLDGNKLNVYCTPQ</sequence>
<dbReference type="STRING" id="305900.GV64_15130"/>
<organism evidence="2 3">
    <name type="scientific">Endozoicomonas elysicola</name>
    <dbReference type="NCBI Taxonomy" id="305900"/>
    <lineage>
        <taxon>Bacteria</taxon>
        <taxon>Pseudomonadati</taxon>
        <taxon>Pseudomonadota</taxon>
        <taxon>Gammaproteobacteria</taxon>
        <taxon>Oceanospirillales</taxon>
        <taxon>Endozoicomonadaceae</taxon>
        <taxon>Endozoicomonas</taxon>
    </lineage>
</organism>
<evidence type="ECO:0000313" key="3">
    <source>
        <dbReference type="Proteomes" id="UP000027997"/>
    </source>
</evidence>
<feature type="domain" description="VOC" evidence="1">
    <location>
        <begin position="1"/>
        <end position="121"/>
    </location>
</feature>
<accession>A0A081KCL3</accession>
<dbReference type="CDD" id="cd07262">
    <property type="entry name" value="VOC_like"/>
    <property type="match status" value="1"/>
</dbReference>
<dbReference type="Gene3D" id="3.10.180.10">
    <property type="entry name" value="2,3-Dihydroxybiphenyl 1,2-Dioxygenase, domain 1"/>
    <property type="match status" value="1"/>
</dbReference>
<dbReference type="InterPro" id="IPR037523">
    <property type="entry name" value="VOC_core"/>
</dbReference>
<dbReference type="Proteomes" id="UP000027997">
    <property type="component" value="Unassembled WGS sequence"/>
</dbReference>
<dbReference type="InterPro" id="IPR029068">
    <property type="entry name" value="Glyas_Bleomycin-R_OHBP_Dase"/>
</dbReference>
<evidence type="ECO:0000259" key="1">
    <source>
        <dbReference type="PROSITE" id="PS51819"/>
    </source>
</evidence>
<dbReference type="EMBL" id="JOJP01000001">
    <property type="protein sequence ID" value="KEI71889.1"/>
    <property type="molecule type" value="Genomic_DNA"/>
</dbReference>
<dbReference type="RefSeq" id="WP_020583624.1">
    <property type="nucleotide sequence ID" value="NZ_JOJP01000001.1"/>
</dbReference>
<dbReference type="InterPro" id="IPR004360">
    <property type="entry name" value="Glyas_Fos-R_dOase_dom"/>
</dbReference>
<dbReference type="PANTHER" id="PTHR35006">
    <property type="entry name" value="GLYOXALASE FAMILY PROTEIN (AFU_ORTHOLOGUE AFUA_5G14830)"/>
    <property type="match status" value="1"/>
</dbReference>
<dbReference type="PROSITE" id="PS51819">
    <property type="entry name" value="VOC"/>
    <property type="match status" value="1"/>
</dbReference>
<dbReference type="Pfam" id="PF00903">
    <property type="entry name" value="Glyoxalase"/>
    <property type="match status" value="1"/>
</dbReference>
<dbReference type="eggNOG" id="COG0346">
    <property type="taxonomic scope" value="Bacteria"/>
</dbReference>